<keyword evidence="4" id="KW-0238">DNA-binding</keyword>
<keyword evidence="10" id="KW-1185">Reference proteome</keyword>
<dbReference type="InterPro" id="IPR007219">
    <property type="entry name" value="XnlR_reg_dom"/>
</dbReference>
<dbReference type="CDD" id="cd12148">
    <property type="entry name" value="fungal_TF_MHR"/>
    <property type="match status" value="1"/>
</dbReference>
<dbReference type="GeneID" id="87858720"/>
<dbReference type="Proteomes" id="UP001278500">
    <property type="component" value="Unassembled WGS sequence"/>
</dbReference>
<protein>
    <recommendedName>
        <fullName evidence="8">Zn(2)-C6 fungal-type domain-containing protein</fullName>
    </recommendedName>
</protein>
<dbReference type="PANTHER" id="PTHR31944:SF130">
    <property type="entry name" value="ZN(II)2CYS6 TRANSCRIPTION FACTO (EUROFUNG)"/>
    <property type="match status" value="1"/>
</dbReference>
<reference evidence="9" key="2">
    <citation type="submission" date="2023-06" db="EMBL/GenBank/DDBJ databases">
        <authorList>
            <consortium name="Lawrence Berkeley National Laboratory"/>
            <person name="Haridas S."/>
            <person name="Hensen N."/>
            <person name="Bonometti L."/>
            <person name="Westerberg I."/>
            <person name="Brannstrom I.O."/>
            <person name="Guillou S."/>
            <person name="Cros-Aarteil S."/>
            <person name="Calhoun S."/>
            <person name="Kuo A."/>
            <person name="Mondo S."/>
            <person name="Pangilinan J."/>
            <person name="Riley R."/>
            <person name="Labutti K."/>
            <person name="Andreopoulos B."/>
            <person name="Lipzen A."/>
            <person name="Chen C."/>
            <person name="Yanf M."/>
            <person name="Daum C."/>
            <person name="Ng V."/>
            <person name="Clum A."/>
            <person name="Steindorff A."/>
            <person name="Ohm R."/>
            <person name="Martin F."/>
            <person name="Silar P."/>
            <person name="Natvig D."/>
            <person name="Lalanne C."/>
            <person name="Gautier V."/>
            <person name="Ament-Velasquez S.L."/>
            <person name="Kruys A."/>
            <person name="Hutchinson M.I."/>
            <person name="Powell A.J."/>
            <person name="Barry K."/>
            <person name="Miller A.N."/>
            <person name="Grigoriev I.V."/>
            <person name="Debuchy R."/>
            <person name="Gladieux P."/>
            <person name="Thoren M.H."/>
            <person name="Johannesson H."/>
        </authorList>
    </citation>
    <scope>NUCLEOTIDE SEQUENCE</scope>
    <source>
        <strain evidence="9">CBS 560.94</strain>
    </source>
</reference>
<evidence type="ECO:0000256" key="5">
    <source>
        <dbReference type="ARBA" id="ARBA00023163"/>
    </source>
</evidence>
<dbReference type="GO" id="GO:0006351">
    <property type="term" value="P:DNA-templated transcription"/>
    <property type="evidence" value="ECO:0007669"/>
    <property type="project" value="InterPro"/>
</dbReference>
<feature type="region of interest" description="Disordered" evidence="7">
    <location>
        <begin position="832"/>
        <end position="861"/>
    </location>
</feature>
<dbReference type="EMBL" id="JAUEPP010000004">
    <property type="protein sequence ID" value="KAK3344784.1"/>
    <property type="molecule type" value="Genomic_DNA"/>
</dbReference>
<proteinExistence type="predicted"/>
<dbReference type="Gene3D" id="4.10.240.10">
    <property type="entry name" value="Zn(2)-C6 fungal-type DNA-binding domain"/>
    <property type="match status" value="1"/>
</dbReference>
<evidence type="ECO:0000256" key="1">
    <source>
        <dbReference type="ARBA" id="ARBA00022723"/>
    </source>
</evidence>
<feature type="region of interest" description="Disordered" evidence="7">
    <location>
        <begin position="1"/>
        <end position="63"/>
    </location>
</feature>
<keyword evidence="2" id="KW-0862">Zinc</keyword>
<name>A0AAE0JFM7_9PEZI</name>
<keyword evidence="1" id="KW-0479">Metal-binding</keyword>
<dbReference type="Pfam" id="PF04082">
    <property type="entry name" value="Fungal_trans"/>
    <property type="match status" value="1"/>
</dbReference>
<dbReference type="PROSITE" id="PS00463">
    <property type="entry name" value="ZN2_CY6_FUNGAL_1"/>
    <property type="match status" value="1"/>
</dbReference>
<sequence length="922" mass="103298">MSEPSRGSIEPNSVERSVERSHSPAAGHKRDGVSRDRDESHDPDDDHHDGNGSRPPPRKRQRVRLSCLECRRRKLSCDREFPCSRCMQSGTPERCEYETRPGLAPPNKLGLSHSALAGFDSRLSLPNGGSGDSSYYRKDARESERIRRLELEIAQLKNIVLKQHGSLDGSTVTDNSPPVQKLHTAPDENLEIGAPFGYHNQFADAVNDESKEELRFLRGKEFKTRYFGPHSASRAFSELAGLCHFMKETSEEFFRPFAIPNTKDRRRRAEEREIRFHQADTSLESLLPSKERTDSLVTIYLDQFEQIHRIVHIPTFRRDYDKFWDPAQTRCASFTALILAILGVSSCLGSHFPQEFDKMISRSHADALKWIDAVDEWQQKQSQKHRRLIHYQIACLVYLAKRVNTVKKKRFWKGAGAMSMDAISVGLHLEPSHNITPFNQELRRRIWATIQSFDLQASFDMGLPSILGALHFNVEPPRNIDDDEFDENSKELPPSKPPTEYTFSSYQHLSRQSLDLRLELIRVLNGPSEKLDYDQIIRYTNEINQEIDSLPSWDVTEADAPTGVLKKPLLAYTLLHIQLRQFIIKLHHPYLKLRKDNSKYQYSEIIYYNAARDMVLLNDKLAQQGIRTLNYLREDCLTLAINLCSVTMLQPRGSTNMIMINSQHTLQLLEKCLSIKEDRILCCGNNEPWGYSIMCAAVGLLEAHLGVKTTEQAKATSAERFIKLHCKLVPMAPGGPGGSNESQPSSSQERGQQTPAGQRGHQCGAEKQADAERPPQQPGQAGDRGSVTPVNGQPSGVSGVGNNKVAPNGLATPSNSQFLNGIAADFMAQRLRPPTPFLQPGNTQQQQPPQAPMPPASLGPAAVDIPGTPWSVVPGVGLTGSGGEWSTAGGFQFPNTMNSEFDINQLGASMGELWPSDLWDLM</sequence>
<organism evidence="9 10">
    <name type="scientific">Neurospora tetraspora</name>
    <dbReference type="NCBI Taxonomy" id="94610"/>
    <lineage>
        <taxon>Eukaryota</taxon>
        <taxon>Fungi</taxon>
        <taxon>Dikarya</taxon>
        <taxon>Ascomycota</taxon>
        <taxon>Pezizomycotina</taxon>
        <taxon>Sordariomycetes</taxon>
        <taxon>Sordariomycetidae</taxon>
        <taxon>Sordariales</taxon>
        <taxon>Sordariaceae</taxon>
        <taxon>Neurospora</taxon>
    </lineage>
</organism>
<evidence type="ECO:0000313" key="9">
    <source>
        <dbReference type="EMBL" id="KAK3344784.1"/>
    </source>
</evidence>
<accession>A0AAE0JFM7</accession>
<evidence type="ECO:0000256" key="6">
    <source>
        <dbReference type="ARBA" id="ARBA00023242"/>
    </source>
</evidence>
<keyword evidence="5" id="KW-0804">Transcription</keyword>
<dbReference type="Pfam" id="PF00172">
    <property type="entry name" value="Zn_clus"/>
    <property type="match status" value="1"/>
</dbReference>
<dbReference type="PROSITE" id="PS50048">
    <property type="entry name" value="ZN2_CY6_FUNGAL_2"/>
    <property type="match status" value="1"/>
</dbReference>
<evidence type="ECO:0000256" key="7">
    <source>
        <dbReference type="SAM" id="MobiDB-lite"/>
    </source>
</evidence>
<evidence type="ECO:0000313" key="10">
    <source>
        <dbReference type="Proteomes" id="UP001278500"/>
    </source>
</evidence>
<dbReference type="RefSeq" id="XP_062681397.1">
    <property type="nucleotide sequence ID" value="XM_062821566.1"/>
</dbReference>
<dbReference type="PANTHER" id="PTHR31944">
    <property type="entry name" value="HEME-RESPONSIVE ZINC FINGER TRANSCRIPTION FACTOR HAP1"/>
    <property type="match status" value="1"/>
</dbReference>
<dbReference type="CDD" id="cd00067">
    <property type="entry name" value="GAL4"/>
    <property type="match status" value="1"/>
</dbReference>
<evidence type="ECO:0000256" key="4">
    <source>
        <dbReference type="ARBA" id="ARBA00023125"/>
    </source>
</evidence>
<keyword evidence="6" id="KW-0539">Nucleus</keyword>
<evidence type="ECO:0000256" key="2">
    <source>
        <dbReference type="ARBA" id="ARBA00022833"/>
    </source>
</evidence>
<feature type="region of interest" description="Disordered" evidence="7">
    <location>
        <begin position="478"/>
        <end position="498"/>
    </location>
</feature>
<evidence type="ECO:0000259" key="8">
    <source>
        <dbReference type="PROSITE" id="PS50048"/>
    </source>
</evidence>
<dbReference type="SMART" id="SM00066">
    <property type="entry name" value="GAL4"/>
    <property type="match status" value="1"/>
</dbReference>
<keyword evidence="3" id="KW-0805">Transcription regulation</keyword>
<feature type="domain" description="Zn(2)-C6 fungal-type" evidence="8">
    <location>
        <begin position="66"/>
        <end position="97"/>
    </location>
</feature>
<dbReference type="InterPro" id="IPR051430">
    <property type="entry name" value="Fungal_TF_Env_Response"/>
</dbReference>
<feature type="region of interest" description="Disordered" evidence="7">
    <location>
        <begin position="732"/>
        <end position="812"/>
    </location>
</feature>
<dbReference type="InterPro" id="IPR001138">
    <property type="entry name" value="Zn2Cys6_DnaBD"/>
</dbReference>
<dbReference type="GO" id="GO:0005634">
    <property type="term" value="C:nucleus"/>
    <property type="evidence" value="ECO:0007669"/>
    <property type="project" value="TreeGrafter"/>
</dbReference>
<gene>
    <name evidence="9" type="ORF">B0H65DRAFT_185539</name>
</gene>
<comment type="caution">
    <text evidence="9">The sequence shown here is derived from an EMBL/GenBank/DDBJ whole genome shotgun (WGS) entry which is preliminary data.</text>
</comment>
<reference evidence="9" key="1">
    <citation type="journal article" date="2023" name="Mol. Phylogenet. Evol.">
        <title>Genome-scale phylogeny and comparative genomics of the fungal order Sordariales.</title>
        <authorList>
            <person name="Hensen N."/>
            <person name="Bonometti L."/>
            <person name="Westerberg I."/>
            <person name="Brannstrom I.O."/>
            <person name="Guillou S."/>
            <person name="Cros-Aarteil S."/>
            <person name="Calhoun S."/>
            <person name="Haridas S."/>
            <person name="Kuo A."/>
            <person name="Mondo S."/>
            <person name="Pangilinan J."/>
            <person name="Riley R."/>
            <person name="LaButti K."/>
            <person name="Andreopoulos B."/>
            <person name="Lipzen A."/>
            <person name="Chen C."/>
            <person name="Yan M."/>
            <person name="Daum C."/>
            <person name="Ng V."/>
            <person name="Clum A."/>
            <person name="Steindorff A."/>
            <person name="Ohm R.A."/>
            <person name="Martin F."/>
            <person name="Silar P."/>
            <person name="Natvig D.O."/>
            <person name="Lalanne C."/>
            <person name="Gautier V."/>
            <person name="Ament-Velasquez S.L."/>
            <person name="Kruys A."/>
            <person name="Hutchinson M.I."/>
            <person name="Powell A.J."/>
            <person name="Barry K."/>
            <person name="Miller A.N."/>
            <person name="Grigoriev I.V."/>
            <person name="Debuchy R."/>
            <person name="Gladieux P."/>
            <person name="Hiltunen Thoren M."/>
            <person name="Johannesson H."/>
        </authorList>
    </citation>
    <scope>NUCLEOTIDE SEQUENCE</scope>
    <source>
        <strain evidence="9">CBS 560.94</strain>
    </source>
</reference>
<feature type="compositionally biased region" description="Low complexity" evidence="7">
    <location>
        <begin position="838"/>
        <end position="848"/>
    </location>
</feature>
<feature type="compositionally biased region" description="Basic and acidic residues" evidence="7">
    <location>
        <begin position="16"/>
        <end position="51"/>
    </location>
</feature>
<dbReference type="GO" id="GO:0000978">
    <property type="term" value="F:RNA polymerase II cis-regulatory region sequence-specific DNA binding"/>
    <property type="evidence" value="ECO:0007669"/>
    <property type="project" value="TreeGrafter"/>
</dbReference>
<dbReference type="SUPFAM" id="SSF57701">
    <property type="entry name" value="Zn2/Cys6 DNA-binding domain"/>
    <property type="match status" value="1"/>
</dbReference>
<dbReference type="GO" id="GO:0008270">
    <property type="term" value="F:zinc ion binding"/>
    <property type="evidence" value="ECO:0007669"/>
    <property type="project" value="InterPro"/>
</dbReference>
<dbReference type="AlphaFoldDB" id="A0AAE0JFM7"/>
<dbReference type="GO" id="GO:0001228">
    <property type="term" value="F:DNA-binding transcription activator activity, RNA polymerase II-specific"/>
    <property type="evidence" value="ECO:0007669"/>
    <property type="project" value="TreeGrafter"/>
</dbReference>
<evidence type="ECO:0000256" key="3">
    <source>
        <dbReference type="ARBA" id="ARBA00023015"/>
    </source>
</evidence>
<dbReference type="InterPro" id="IPR036864">
    <property type="entry name" value="Zn2-C6_fun-type_DNA-bd_sf"/>
</dbReference>
<feature type="compositionally biased region" description="Polar residues" evidence="7">
    <location>
        <begin position="739"/>
        <end position="756"/>
    </location>
</feature>